<protein>
    <submittedName>
        <fullName evidence="9">Undecaprenyl-phosphate 4-deoxy-4-formamido-L-arabinose transferase</fullName>
        <ecNumber evidence="9">2.4.2.53</ecNumber>
    </submittedName>
</protein>
<dbReference type="InterPro" id="IPR001173">
    <property type="entry name" value="Glyco_trans_2-like"/>
</dbReference>
<dbReference type="PANTHER" id="PTHR48090">
    <property type="entry name" value="UNDECAPRENYL-PHOSPHATE 4-DEOXY-4-FORMAMIDO-L-ARABINOSE TRANSFERASE-RELATED"/>
    <property type="match status" value="1"/>
</dbReference>
<dbReference type="InterPro" id="IPR050256">
    <property type="entry name" value="Glycosyltransferase_2"/>
</dbReference>
<dbReference type="GO" id="GO:0099621">
    <property type="term" value="F:undecaprenyl-phosphate 4-deoxy-4-formamido-L-arabinose transferase activity"/>
    <property type="evidence" value="ECO:0007669"/>
    <property type="project" value="UniProtKB-EC"/>
</dbReference>
<gene>
    <name evidence="9" type="ORF">JOC49_001646</name>
</gene>
<keyword evidence="3 9" id="KW-0808">Transferase</keyword>
<evidence type="ECO:0000256" key="1">
    <source>
        <dbReference type="ARBA" id="ARBA00022475"/>
    </source>
</evidence>
<dbReference type="InterPro" id="IPR029044">
    <property type="entry name" value="Nucleotide-diphossugar_trans"/>
</dbReference>
<evidence type="ECO:0000256" key="4">
    <source>
        <dbReference type="ARBA" id="ARBA00022692"/>
    </source>
</evidence>
<dbReference type="Gene3D" id="3.90.550.10">
    <property type="entry name" value="Spore Coat Polysaccharide Biosynthesis Protein SpsA, Chain A"/>
    <property type="match status" value="1"/>
</dbReference>
<keyword evidence="10" id="KW-1185">Reference proteome</keyword>
<proteinExistence type="predicted"/>
<evidence type="ECO:0000256" key="2">
    <source>
        <dbReference type="ARBA" id="ARBA00022676"/>
    </source>
</evidence>
<evidence type="ECO:0000259" key="8">
    <source>
        <dbReference type="Pfam" id="PF00535"/>
    </source>
</evidence>
<evidence type="ECO:0000313" key="9">
    <source>
        <dbReference type="EMBL" id="MBM7562103.1"/>
    </source>
</evidence>
<keyword evidence="7" id="KW-0472">Membrane</keyword>
<keyword evidence="2 9" id="KW-0328">Glycosyltransferase</keyword>
<keyword evidence="5" id="KW-0448">Lipopolysaccharide biosynthesis</keyword>
<evidence type="ECO:0000256" key="7">
    <source>
        <dbReference type="ARBA" id="ARBA00023136"/>
    </source>
</evidence>
<sequence>MSNTDLDISILIPIYNSGQTIKHLINEIDRYMAGTKMSYEVICVDDGSFDDSWEKLEQLCKDNLRLKGLKLNRNYGQQMALYKGLGCCSGRYVLTMDDDLQHDIYDLNQLLEMAQGGRDLIFGIYETYGTFDLRLMGSKFIGAFFKWRFPKLKGNRVSAMRLISKSVYKALPAVPGKFVYLSAELIPYAKTIGNVQVKRRKRVYGKSGYTFIKCAGIALKLVYYYGRLPLRFNRKDNRSDASIDGWCGQLPNQWY</sequence>
<dbReference type="EC" id="2.4.2.53" evidence="9"/>
<evidence type="ECO:0000313" key="10">
    <source>
        <dbReference type="Proteomes" id="UP000767854"/>
    </source>
</evidence>
<comment type="caution">
    <text evidence="9">The sequence shown here is derived from an EMBL/GenBank/DDBJ whole genome shotgun (WGS) entry which is preliminary data.</text>
</comment>
<dbReference type="Proteomes" id="UP000767854">
    <property type="component" value="Unassembled WGS sequence"/>
</dbReference>
<organism evidence="9 10">
    <name type="scientific">Fusibacter tunisiensis</name>
    <dbReference type="NCBI Taxonomy" id="1008308"/>
    <lineage>
        <taxon>Bacteria</taxon>
        <taxon>Bacillati</taxon>
        <taxon>Bacillota</taxon>
        <taxon>Clostridia</taxon>
        <taxon>Eubacteriales</taxon>
        <taxon>Eubacteriales Family XII. Incertae Sedis</taxon>
        <taxon>Fusibacter</taxon>
    </lineage>
</organism>
<feature type="domain" description="Glycosyltransferase 2-like" evidence="8">
    <location>
        <begin position="9"/>
        <end position="151"/>
    </location>
</feature>
<accession>A0ABS2MRR3</accession>
<reference evidence="9 10" key="1">
    <citation type="submission" date="2021-01" db="EMBL/GenBank/DDBJ databases">
        <title>Genomic Encyclopedia of Type Strains, Phase IV (KMG-IV): sequencing the most valuable type-strain genomes for metagenomic binning, comparative biology and taxonomic classification.</title>
        <authorList>
            <person name="Goeker M."/>
        </authorList>
    </citation>
    <scope>NUCLEOTIDE SEQUENCE [LARGE SCALE GENOMIC DNA]</scope>
    <source>
        <strain evidence="9 10">DSM 24436</strain>
    </source>
</reference>
<evidence type="ECO:0000256" key="3">
    <source>
        <dbReference type="ARBA" id="ARBA00022679"/>
    </source>
</evidence>
<keyword evidence="4" id="KW-0812">Transmembrane</keyword>
<dbReference type="PANTHER" id="PTHR48090:SF3">
    <property type="entry name" value="UNDECAPRENYL-PHOSPHATE 4-DEOXY-4-FORMAMIDO-L-ARABINOSE TRANSFERASE"/>
    <property type="match status" value="1"/>
</dbReference>
<keyword evidence="1" id="KW-1003">Cell membrane</keyword>
<dbReference type="Pfam" id="PF00535">
    <property type="entry name" value="Glycos_transf_2"/>
    <property type="match status" value="1"/>
</dbReference>
<dbReference type="SUPFAM" id="SSF53448">
    <property type="entry name" value="Nucleotide-diphospho-sugar transferases"/>
    <property type="match status" value="1"/>
</dbReference>
<evidence type="ECO:0000256" key="6">
    <source>
        <dbReference type="ARBA" id="ARBA00022989"/>
    </source>
</evidence>
<keyword evidence="6" id="KW-1133">Transmembrane helix</keyword>
<evidence type="ECO:0000256" key="5">
    <source>
        <dbReference type="ARBA" id="ARBA00022985"/>
    </source>
</evidence>
<dbReference type="EMBL" id="JAFBDT010000012">
    <property type="protein sequence ID" value="MBM7562103.1"/>
    <property type="molecule type" value="Genomic_DNA"/>
</dbReference>
<dbReference type="RefSeq" id="WP_204664188.1">
    <property type="nucleotide sequence ID" value="NZ_JAFBDT010000012.1"/>
</dbReference>
<name>A0ABS2MRR3_9FIRM</name>